<evidence type="ECO:0000256" key="1">
    <source>
        <dbReference type="ARBA" id="ARBA00022801"/>
    </source>
</evidence>
<name>A0A517XQS2_9BACT</name>
<dbReference type="InterPro" id="IPR050261">
    <property type="entry name" value="FrsA_esterase"/>
</dbReference>
<evidence type="ECO:0000259" key="3">
    <source>
        <dbReference type="Pfam" id="PF08840"/>
    </source>
</evidence>
<feature type="chain" id="PRO_5021995801" evidence="2">
    <location>
        <begin position="21"/>
        <end position="871"/>
    </location>
</feature>
<evidence type="ECO:0000313" key="5">
    <source>
        <dbReference type="Proteomes" id="UP000319576"/>
    </source>
</evidence>
<dbReference type="RefSeq" id="WP_202920769.1">
    <property type="nucleotide sequence ID" value="NZ_CP036273.1"/>
</dbReference>
<dbReference type="SUPFAM" id="SSF49899">
    <property type="entry name" value="Concanavalin A-like lectins/glucanases"/>
    <property type="match status" value="1"/>
</dbReference>
<dbReference type="InterPro" id="IPR013320">
    <property type="entry name" value="ConA-like_dom_sf"/>
</dbReference>
<keyword evidence="2" id="KW-0732">Signal</keyword>
<dbReference type="Gene3D" id="2.60.120.200">
    <property type="match status" value="1"/>
</dbReference>
<evidence type="ECO:0000256" key="2">
    <source>
        <dbReference type="SAM" id="SignalP"/>
    </source>
</evidence>
<organism evidence="4 5">
    <name type="scientific">Urbifossiella limnaea</name>
    <dbReference type="NCBI Taxonomy" id="2528023"/>
    <lineage>
        <taxon>Bacteria</taxon>
        <taxon>Pseudomonadati</taxon>
        <taxon>Planctomycetota</taxon>
        <taxon>Planctomycetia</taxon>
        <taxon>Gemmatales</taxon>
        <taxon>Gemmataceae</taxon>
        <taxon>Urbifossiella</taxon>
    </lineage>
</organism>
<dbReference type="PANTHER" id="PTHR22946:SF9">
    <property type="entry name" value="POLYKETIDE TRANSFERASE AF380"/>
    <property type="match status" value="1"/>
</dbReference>
<reference evidence="4 5" key="1">
    <citation type="submission" date="2019-02" db="EMBL/GenBank/DDBJ databases">
        <title>Deep-cultivation of Planctomycetes and their phenomic and genomic characterization uncovers novel biology.</title>
        <authorList>
            <person name="Wiegand S."/>
            <person name="Jogler M."/>
            <person name="Boedeker C."/>
            <person name="Pinto D."/>
            <person name="Vollmers J."/>
            <person name="Rivas-Marin E."/>
            <person name="Kohn T."/>
            <person name="Peeters S.H."/>
            <person name="Heuer A."/>
            <person name="Rast P."/>
            <person name="Oberbeckmann S."/>
            <person name="Bunk B."/>
            <person name="Jeske O."/>
            <person name="Meyerdierks A."/>
            <person name="Storesund J.E."/>
            <person name="Kallscheuer N."/>
            <person name="Luecker S."/>
            <person name="Lage O.M."/>
            <person name="Pohl T."/>
            <person name="Merkel B.J."/>
            <person name="Hornburger P."/>
            <person name="Mueller R.-W."/>
            <person name="Bruemmer F."/>
            <person name="Labrenz M."/>
            <person name="Spormann A.M."/>
            <person name="Op den Camp H."/>
            <person name="Overmann J."/>
            <person name="Amann R."/>
            <person name="Jetten M.S.M."/>
            <person name="Mascher T."/>
            <person name="Medema M.H."/>
            <person name="Devos D.P."/>
            <person name="Kaster A.-K."/>
            <person name="Ovreas L."/>
            <person name="Rohde M."/>
            <person name="Galperin M.Y."/>
            <person name="Jogler C."/>
        </authorList>
    </citation>
    <scope>NUCLEOTIDE SEQUENCE [LARGE SCALE GENOMIC DNA]</scope>
    <source>
        <strain evidence="4 5">ETA_A1</strain>
    </source>
</reference>
<dbReference type="Pfam" id="PF13385">
    <property type="entry name" value="Laminin_G_3"/>
    <property type="match status" value="1"/>
</dbReference>
<dbReference type="KEGG" id="uli:ETAA1_17670"/>
<dbReference type="PANTHER" id="PTHR22946">
    <property type="entry name" value="DIENELACTONE HYDROLASE DOMAIN-CONTAINING PROTEIN-RELATED"/>
    <property type="match status" value="1"/>
</dbReference>
<dbReference type="InterPro" id="IPR014940">
    <property type="entry name" value="BAAT_C"/>
</dbReference>
<keyword evidence="1 4" id="KW-0378">Hydrolase</keyword>
<dbReference type="Pfam" id="PF08840">
    <property type="entry name" value="BAAT_C"/>
    <property type="match status" value="1"/>
</dbReference>
<dbReference type="EMBL" id="CP036273">
    <property type="protein sequence ID" value="QDU19829.1"/>
    <property type="molecule type" value="Genomic_DNA"/>
</dbReference>
<keyword evidence="5" id="KW-1185">Reference proteome</keyword>
<feature type="domain" description="BAAT/Acyl-CoA thioester hydrolase C-terminal" evidence="3">
    <location>
        <begin position="198"/>
        <end position="249"/>
    </location>
</feature>
<dbReference type="AlphaFoldDB" id="A0A517XQS2"/>
<accession>A0A517XQS2</accession>
<evidence type="ECO:0000313" key="4">
    <source>
        <dbReference type="EMBL" id="QDU19829.1"/>
    </source>
</evidence>
<dbReference type="SUPFAM" id="SSF53474">
    <property type="entry name" value="alpha/beta-Hydrolases"/>
    <property type="match status" value="1"/>
</dbReference>
<dbReference type="Gene3D" id="3.40.50.1820">
    <property type="entry name" value="alpha/beta hydrolase"/>
    <property type="match status" value="1"/>
</dbReference>
<gene>
    <name evidence="4" type="ORF">ETAA1_17670</name>
</gene>
<dbReference type="Proteomes" id="UP000319576">
    <property type="component" value="Chromosome"/>
</dbReference>
<protein>
    <submittedName>
        <fullName evidence="4">Alpha/beta hydrolase family protein</fullName>
    </submittedName>
</protein>
<sequence precursor="true">MKLVPHLVAAWLLFVPPSAAQERGAPWYADRANLLFYQDVQGRSQPVKNAADWARRAAHTRANMELVMGALPAPKDVPLDPRTDKTVRLRHYTREHVTFVAEPGDRVPAWLLVPHRAAGDGRLPAMVCLPGSSAPGKDRPAGLTDDAGMAYAHELAERGYVCLVMDYPLLHTTEYTTDPYKLGYASATMKGVVNHRRGVDLLRSLPFVDGEAVGVIGHSLGGHNALFLAAFDARVKAVVSSCGFNVFAKHNRGDVRAWSSRYYMPRIKTAYGDDPAKIPFDFTEVLAALAPRPVFVNAPLHDAPDFEVSGVRDCFKAAIPVYREVFKAADNLVARHPDAGHSFPAAERQAAYAFLDRHLRPGVAPKAPAAGPVARWPVVDKPCEVPADQAPRLGKGDFSLSVWVTCDAADRLPGDLVSMYDLKTRRGFHLTLKSNPGVTTSQANWRHLQFGIDDGRASEWTDCGRPGNALLAFALVVHEGSLYASTCEPGKSETGRVYRFAGPGHWIACGAPDGSNTVTTLAVHDGALYAGTGKYRLAGSALPESENLTLGGRVFRYGGGTRWIDCGQLPDTEAVGGLVVFRGKLYASSLYKPAGFFRYEGETRWTRLPVPDGPDPAGGKTVPKRVVSLTVHDGYVYAGSYDGGHVYRFDGEKWADCGRLGENTQTYSFARHEGALHVGTWRSGRVYRFEGVNRWTDVGRLGEELEVMGMLAHNGRLIAGTLPLAEVYSYEGKDGWKRMTRLDHTPDVAYRRAWTMAEHDGQVFCSTLPSGKVFAFSAGRQASWGHPLPPGRHHVAAVKSASRLRLYVDGALVAQTPPFEADGYDLDSAAPLRLGTGTNGPLNGRLDDLRVWGRTLSPGEIRALAAEPPKP</sequence>
<feature type="signal peptide" evidence="2">
    <location>
        <begin position="1"/>
        <end position="20"/>
    </location>
</feature>
<proteinExistence type="predicted"/>
<dbReference type="GO" id="GO:0052689">
    <property type="term" value="F:carboxylic ester hydrolase activity"/>
    <property type="evidence" value="ECO:0007669"/>
    <property type="project" value="UniProtKB-ARBA"/>
</dbReference>
<dbReference type="InterPro" id="IPR029058">
    <property type="entry name" value="AB_hydrolase_fold"/>
</dbReference>
<dbReference type="SUPFAM" id="SSF63829">
    <property type="entry name" value="Calcium-dependent phosphotriesterase"/>
    <property type="match status" value="1"/>
</dbReference>